<dbReference type="AlphaFoldDB" id="A0A5N5TJ44"/>
<dbReference type="OrthoDB" id="121932at2759"/>
<sequence>MELIVIEEDSNFVHCIVILRKKGIYFKDFFNIERFSNLKRITDDDSVLPCKEDSVKRKIYNGFTLERVIQIKCLWFPVLLKELESSSLYRQLFIRNFKNVSKLKHYKNNLELFVRLDRQILQTLDYCWEYRCSYLLQERSHLDSVMSWLSTLGGAFSALGDFDPAFAERASVTSYKQMLIACHLGDLNLIARCWLYCSLALIQKKKFKKASRVIQYVFNWAKQESEGKVDHRIFNMCYGIWAKLKYEHTLHHSLEKKNALLQSKAQ</sequence>
<comment type="caution">
    <text evidence="1">The sequence shown here is derived from an EMBL/GenBank/DDBJ whole genome shotgun (WGS) entry which is preliminary data.</text>
</comment>
<keyword evidence="2" id="KW-1185">Reference proteome</keyword>
<dbReference type="Proteomes" id="UP000326759">
    <property type="component" value="Unassembled WGS sequence"/>
</dbReference>
<gene>
    <name evidence="1" type="ORF">Anas_01286</name>
</gene>
<evidence type="ECO:0000313" key="1">
    <source>
        <dbReference type="EMBL" id="KAB7505735.1"/>
    </source>
</evidence>
<dbReference type="EMBL" id="SEYY01001124">
    <property type="protein sequence ID" value="KAB7505735.1"/>
    <property type="molecule type" value="Genomic_DNA"/>
</dbReference>
<reference evidence="1 2" key="1">
    <citation type="journal article" date="2019" name="PLoS Biol.">
        <title>Sex chromosomes control vertical transmission of feminizing Wolbachia symbionts in an isopod.</title>
        <authorList>
            <person name="Becking T."/>
            <person name="Chebbi M.A."/>
            <person name="Giraud I."/>
            <person name="Moumen B."/>
            <person name="Laverre T."/>
            <person name="Caubet Y."/>
            <person name="Peccoud J."/>
            <person name="Gilbert C."/>
            <person name="Cordaux R."/>
        </authorList>
    </citation>
    <scope>NUCLEOTIDE SEQUENCE [LARGE SCALE GENOMIC DNA]</scope>
    <source>
        <strain evidence="1">ANa2</strain>
        <tissue evidence="1">Whole body excluding digestive tract and cuticle</tissue>
    </source>
</reference>
<dbReference type="InterPro" id="IPR032072">
    <property type="entry name" value="DUF4807"/>
</dbReference>
<evidence type="ECO:0000313" key="2">
    <source>
        <dbReference type="Proteomes" id="UP000326759"/>
    </source>
</evidence>
<dbReference type="PANTHER" id="PTHR36693">
    <property type="entry name" value="GH02722P"/>
    <property type="match status" value="1"/>
</dbReference>
<name>A0A5N5TJ44_9CRUS</name>
<proteinExistence type="predicted"/>
<dbReference type="PANTHER" id="PTHR36693:SF1">
    <property type="entry name" value="GH02722P"/>
    <property type="match status" value="1"/>
</dbReference>
<protein>
    <submittedName>
        <fullName evidence="1">Uncharacterized protein</fullName>
    </submittedName>
</protein>
<organism evidence="1 2">
    <name type="scientific">Armadillidium nasatum</name>
    <dbReference type="NCBI Taxonomy" id="96803"/>
    <lineage>
        <taxon>Eukaryota</taxon>
        <taxon>Metazoa</taxon>
        <taxon>Ecdysozoa</taxon>
        <taxon>Arthropoda</taxon>
        <taxon>Crustacea</taxon>
        <taxon>Multicrustacea</taxon>
        <taxon>Malacostraca</taxon>
        <taxon>Eumalacostraca</taxon>
        <taxon>Peracarida</taxon>
        <taxon>Isopoda</taxon>
        <taxon>Oniscidea</taxon>
        <taxon>Crinocheta</taxon>
        <taxon>Armadillidiidae</taxon>
        <taxon>Armadillidium</taxon>
    </lineage>
</organism>
<accession>A0A5N5TJ44</accession>
<dbReference type="Pfam" id="PF16065">
    <property type="entry name" value="DUF4807"/>
    <property type="match status" value="1"/>
</dbReference>